<keyword evidence="2" id="KW-1185">Reference proteome</keyword>
<gene>
    <name evidence="1" type="ORF">PFISCL1PPCAC_25994</name>
</gene>
<protein>
    <submittedName>
        <fullName evidence="1">Uncharacterized protein</fullName>
    </submittedName>
</protein>
<dbReference type="Proteomes" id="UP001432322">
    <property type="component" value="Unassembled WGS sequence"/>
</dbReference>
<organism evidence="1 2">
    <name type="scientific">Pristionchus fissidentatus</name>
    <dbReference type="NCBI Taxonomy" id="1538716"/>
    <lineage>
        <taxon>Eukaryota</taxon>
        <taxon>Metazoa</taxon>
        <taxon>Ecdysozoa</taxon>
        <taxon>Nematoda</taxon>
        <taxon>Chromadorea</taxon>
        <taxon>Rhabditida</taxon>
        <taxon>Rhabditina</taxon>
        <taxon>Diplogasteromorpha</taxon>
        <taxon>Diplogasteroidea</taxon>
        <taxon>Neodiplogasteridae</taxon>
        <taxon>Pristionchus</taxon>
    </lineage>
</organism>
<proteinExistence type="predicted"/>
<dbReference type="EMBL" id="BTSY01000006">
    <property type="protein sequence ID" value="GMT34697.1"/>
    <property type="molecule type" value="Genomic_DNA"/>
</dbReference>
<name>A0AAV5WUB9_9BILA</name>
<reference evidence="1" key="1">
    <citation type="submission" date="2023-10" db="EMBL/GenBank/DDBJ databases">
        <title>Genome assembly of Pristionchus species.</title>
        <authorList>
            <person name="Yoshida K."/>
            <person name="Sommer R.J."/>
        </authorList>
    </citation>
    <scope>NUCLEOTIDE SEQUENCE</scope>
    <source>
        <strain evidence="1">RS5133</strain>
    </source>
</reference>
<comment type="caution">
    <text evidence="1">The sequence shown here is derived from an EMBL/GenBank/DDBJ whole genome shotgun (WGS) entry which is preliminary data.</text>
</comment>
<feature type="non-terminal residue" evidence="1">
    <location>
        <position position="1"/>
    </location>
</feature>
<feature type="non-terminal residue" evidence="1">
    <location>
        <position position="97"/>
    </location>
</feature>
<accession>A0AAV5WUB9</accession>
<dbReference type="AlphaFoldDB" id="A0AAV5WUB9"/>
<evidence type="ECO:0000313" key="1">
    <source>
        <dbReference type="EMBL" id="GMT34697.1"/>
    </source>
</evidence>
<sequence>GSPIAQSHEMNTMDGIARRVGGPQATMPAINWSSLGRLQAINEDLDEVEESRVSNDLQIAPSDEPVIPRSATRANGYRMPSINEMLEEEDEIEIPRD</sequence>
<evidence type="ECO:0000313" key="2">
    <source>
        <dbReference type="Proteomes" id="UP001432322"/>
    </source>
</evidence>